<gene>
    <name evidence="2" type="ORF">CCR75_008258</name>
</gene>
<evidence type="ECO:0000313" key="3">
    <source>
        <dbReference type="Proteomes" id="UP000294530"/>
    </source>
</evidence>
<evidence type="ECO:0000313" key="2">
    <source>
        <dbReference type="EMBL" id="TDH74159.1"/>
    </source>
</evidence>
<accession>A0A976ILQ1</accession>
<dbReference type="GeneID" id="94351983"/>
<dbReference type="EMBL" id="SHOA02000009">
    <property type="protein sequence ID" value="TDH74159.1"/>
    <property type="molecule type" value="Genomic_DNA"/>
</dbReference>
<proteinExistence type="predicted"/>
<dbReference type="RefSeq" id="XP_067823657.1">
    <property type="nucleotide sequence ID" value="XM_067966312.1"/>
</dbReference>
<dbReference type="KEGG" id="blac:94351983"/>
<organism evidence="2 3">
    <name type="scientific">Bremia lactucae</name>
    <name type="common">Lettuce downy mildew</name>
    <dbReference type="NCBI Taxonomy" id="4779"/>
    <lineage>
        <taxon>Eukaryota</taxon>
        <taxon>Sar</taxon>
        <taxon>Stramenopiles</taxon>
        <taxon>Oomycota</taxon>
        <taxon>Peronosporomycetes</taxon>
        <taxon>Peronosporales</taxon>
        <taxon>Peronosporaceae</taxon>
        <taxon>Bremia</taxon>
    </lineage>
</organism>
<reference evidence="2 3" key="1">
    <citation type="journal article" date="2021" name="Genome Biol.">
        <title>AFLAP: assembly-free linkage analysis pipeline using k-mers from genome sequencing data.</title>
        <authorList>
            <person name="Fletcher K."/>
            <person name="Zhang L."/>
            <person name="Gil J."/>
            <person name="Han R."/>
            <person name="Cavanaugh K."/>
            <person name="Michelmore R."/>
        </authorList>
    </citation>
    <scope>NUCLEOTIDE SEQUENCE [LARGE SCALE GENOMIC DNA]</scope>
    <source>
        <strain evidence="2 3">SF5</strain>
    </source>
</reference>
<feature type="coiled-coil region" evidence="1">
    <location>
        <begin position="214"/>
        <end position="321"/>
    </location>
</feature>
<dbReference type="AlphaFoldDB" id="A0A976ILQ1"/>
<dbReference type="OrthoDB" id="74786at2759"/>
<keyword evidence="1" id="KW-0175">Coiled coil</keyword>
<dbReference type="Proteomes" id="UP000294530">
    <property type="component" value="Unassembled WGS sequence"/>
</dbReference>
<name>A0A976ILQ1_BRELC</name>
<comment type="caution">
    <text evidence="2">The sequence shown here is derived from an EMBL/GenBank/DDBJ whole genome shotgun (WGS) entry which is preliminary data.</text>
</comment>
<protein>
    <submittedName>
        <fullName evidence="2">Uncharacterized protein</fullName>
    </submittedName>
</protein>
<feature type="coiled-coil region" evidence="1">
    <location>
        <begin position="84"/>
        <end position="111"/>
    </location>
</feature>
<sequence>MKDIVVAPESLLVPAKPSPQENSPLSQPPLLIDSSTIIAKNDNASDNEYALRYSTAQLNAKVAQVKHEAQVAADAALLITEKELIAQRLQVENFERERDEAIAQCTALRKRLDAVLLEHKKTLLGTREDLELEKLVVTIDMEKAIRCKLQDAFVTQQQALTKAQERVTNLDEQIAKYQKTETVLAQSIAHLQQRHATKDQLRAASVEHVQRELMEHHAQEVATLQEELKRAQHAEKKAQEQVQGLELELKQVPAYQGSVKELHAQVAQLQTEKAVLESKALQIQKADAQLRSQVHAQQDAIATLRQEKDALQRSNKELGEIASDLLQVAERQQAETKTQDDTSGLKKRAYEDDRLILQTRKKRLRLSLG</sequence>
<keyword evidence="3" id="KW-1185">Reference proteome</keyword>
<evidence type="ECO:0000256" key="1">
    <source>
        <dbReference type="SAM" id="Coils"/>
    </source>
</evidence>